<dbReference type="PANTHER" id="PTHR36089">
    <property type="entry name" value="CHITIN SYNTHASE 3 COMPLEX PROTEIN CSI2-RELATED"/>
    <property type="match status" value="1"/>
</dbReference>
<reference evidence="2 3" key="1">
    <citation type="journal article" date="2011" name="Proc. Natl. Acad. Sci. U.S.A.">
        <title>Evolutionary erosion of yeast sex chromosomes by mating-type switching accidents.</title>
        <authorList>
            <person name="Gordon J.L."/>
            <person name="Armisen D."/>
            <person name="Proux-Wera E."/>
            <person name="Oheigeartaigh S.S."/>
            <person name="Byrne K.P."/>
            <person name="Wolfe K.H."/>
        </authorList>
    </citation>
    <scope>NUCLEOTIDE SEQUENCE [LARGE SCALE GENOMIC DNA]</scope>
    <source>
        <strain evidence="3">ATCC 24235 / CBS 4417 / NBRC 1672 / NRRL Y-8282 / UCD 70-5</strain>
    </source>
</reference>
<dbReference type="KEGG" id="tpf:TPHA_0F01270"/>
<dbReference type="GeneID" id="11535465"/>
<keyword evidence="1" id="KW-0472">Membrane</keyword>
<sequence length="167" mass="19071">MELTSHSDMIHQIEIPSSLDNPYIWKTSDLPNGLVFIVVGAIFAAVISFLVIWIVFDNYDSQKRTSESFRSYHEKYEQQKKKKVTLSVDNLTDIVRKFPFVGTKPDSEASCMFDEEALQNRRNPLIISPTLEMQIAQKQNIIKYHSRSALSSNGVVNEINNSTTNVK</sequence>
<dbReference type="HOGENOM" id="CLU_1595662_0_0_1"/>
<dbReference type="GO" id="GO:0000324">
    <property type="term" value="C:fungal-type vacuole"/>
    <property type="evidence" value="ECO:0007669"/>
    <property type="project" value="TreeGrafter"/>
</dbReference>
<dbReference type="InterPro" id="IPR051009">
    <property type="entry name" value="PRM"/>
</dbReference>
<keyword evidence="1" id="KW-0812">Transmembrane</keyword>
<dbReference type="EMBL" id="HE612861">
    <property type="protein sequence ID" value="CCE63612.1"/>
    <property type="molecule type" value="Genomic_DNA"/>
</dbReference>
<feature type="transmembrane region" description="Helical" evidence="1">
    <location>
        <begin position="34"/>
        <end position="56"/>
    </location>
</feature>
<proteinExistence type="predicted"/>
<evidence type="ECO:0000256" key="1">
    <source>
        <dbReference type="SAM" id="Phobius"/>
    </source>
</evidence>
<dbReference type="PANTHER" id="PTHR36089:SF1">
    <property type="entry name" value="CHITIN SYNTHASE 3 COMPLEX PROTEIN CSI2-RELATED"/>
    <property type="match status" value="1"/>
</dbReference>
<dbReference type="Proteomes" id="UP000005666">
    <property type="component" value="Chromosome 6"/>
</dbReference>
<dbReference type="GO" id="GO:0005935">
    <property type="term" value="C:cellular bud neck"/>
    <property type="evidence" value="ECO:0007669"/>
    <property type="project" value="TreeGrafter"/>
</dbReference>
<dbReference type="AlphaFoldDB" id="G8BV30"/>
<evidence type="ECO:0000313" key="3">
    <source>
        <dbReference type="Proteomes" id="UP000005666"/>
    </source>
</evidence>
<organism evidence="2 3">
    <name type="scientific">Tetrapisispora phaffii (strain ATCC 24235 / CBS 4417 / NBRC 1672 / NRRL Y-8282 / UCD 70-5)</name>
    <name type="common">Yeast</name>
    <name type="synonym">Fabospora phaffii</name>
    <dbReference type="NCBI Taxonomy" id="1071381"/>
    <lineage>
        <taxon>Eukaryota</taxon>
        <taxon>Fungi</taxon>
        <taxon>Dikarya</taxon>
        <taxon>Ascomycota</taxon>
        <taxon>Saccharomycotina</taxon>
        <taxon>Saccharomycetes</taxon>
        <taxon>Saccharomycetales</taxon>
        <taxon>Saccharomycetaceae</taxon>
        <taxon>Tetrapisispora</taxon>
    </lineage>
</organism>
<dbReference type="RefSeq" id="XP_003686046.1">
    <property type="nucleotide sequence ID" value="XM_003685998.1"/>
</dbReference>
<evidence type="ECO:0008006" key="4">
    <source>
        <dbReference type="Google" id="ProtNLM"/>
    </source>
</evidence>
<name>G8BV30_TETPH</name>
<keyword evidence="3" id="KW-1185">Reference proteome</keyword>
<accession>G8BV30</accession>
<gene>
    <name evidence="2" type="primary">TPHA0F01270</name>
    <name evidence="2" type="ordered locus">TPHA_0F01270</name>
</gene>
<keyword evidence="1" id="KW-1133">Transmembrane helix</keyword>
<evidence type="ECO:0000313" key="2">
    <source>
        <dbReference type="EMBL" id="CCE63612.1"/>
    </source>
</evidence>
<protein>
    <recommendedName>
        <fullName evidence="4">Vacuolar membrane protein</fullName>
    </recommendedName>
</protein>